<reference evidence="3" key="1">
    <citation type="journal article" date="2018" name="Nat. Microbiol.">
        <title>Leveraging single-cell genomics to expand the fungal tree of life.</title>
        <authorList>
            <person name="Ahrendt S.R."/>
            <person name="Quandt C.A."/>
            <person name="Ciobanu D."/>
            <person name="Clum A."/>
            <person name="Salamov A."/>
            <person name="Andreopoulos B."/>
            <person name="Cheng J.F."/>
            <person name="Woyke T."/>
            <person name="Pelin A."/>
            <person name="Henrissat B."/>
            <person name="Reynolds N.K."/>
            <person name="Benny G.L."/>
            <person name="Smith M.E."/>
            <person name="James T.Y."/>
            <person name="Grigoriev I.V."/>
        </authorList>
    </citation>
    <scope>NUCLEOTIDE SEQUENCE [LARGE SCALE GENOMIC DNA]</scope>
</reference>
<keyword evidence="3" id="KW-1185">Reference proteome</keyword>
<dbReference type="Proteomes" id="UP000269721">
    <property type="component" value="Unassembled WGS sequence"/>
</dbReference>
<evidence type="ECO:0000313" key="2">
    <source>
        <dbReference type="EMBL" id="RKO89332.1"/>
    </source>
</evidence>
<proteinExistence type="predicted"/>
<organism evidence="2 3">
    <name type="scientific">Blyttiomyces helicus</name>
    <dbReference type="NCBI Taxonomy" id="388810"/>
    <lineage>
        <taxon>Eukaryota</taxon>
        <taxon>Fungi</taxon>
        <taxon>Fungi incertae sedis</taxon>
        <taxon>Chytridiomycota</taxon>
        <taxon>Chytridiomycota incertae sedis</taxon>
        <taxon>Chytridiomycetes</taxon>
        <taxon>Chytridiomycetes incertae sedis</taxon>
        <taxon>Blyttiomyces</taxon>
    </lineage>
</organism>
<dbReference type="EMBL" id="KZ996156">
    <property type="protein sequence ID" value="RKO89332.1"/>
    <property type="molecule type" value="Genomic_DNA"/>
</dbReference>
<sequence length="384" mass="41628">FCTACGGGGRFRTGKWRPRELFLVGRKTCSLQHERLGPTVTEFKVLRAPEELPDSVLDLMEALWRVENLKVNGLPRVMNSSLGIETFDKLETRATRSRAEMRRLLSAPGEPGRQRYVALMWAAPVARRKPPAPAAQQPAPASSPLSDPLTAPLAPHVPSDPEATLRGFASADVDLVHGIVYISYSLLCPPSPATFNAAFAALFKGLRSDLRARYDPDPPSLNHVWLAERRQVIKTPIPDAAPPPHVRAPVAPDAPPRAAIWEALGFRPLADHVGGQRKRGLPVCMEWFERWRYLPPGTESEFEDFAVAFDRGSANSRSQLFGCTGAHPSHSKPSSTPCNGGSPGVGGVQPVFNASQPAGYSSRGLLVSKNMVLSWKLAGGNGTK</sequence>
<protein>
    <submittedName>
        <fullName evidence="2">Uncharacterized protein</fullName>
    </submittedName>
</protein>
<feature type="non-terminal residue" evidence="2">
    <location>
        <position position="1"/>
    </location>
</feature>
<evidence type="ECO:0000256" key="1">
    <source>
        <dbReference type="SAM" id="MobiDB-lite"/>
    </source>
</evidence>
<dbReference type="OrthoDB" id="2129662at2759"/>
<feature type="compositionally biased region" description="Low complexity" evidence="1">
    <location>
        <begin position="134"/>
        <end position="154"/>
    </location>
</feature>
<accession>A0A4P9WAT3</accession>
<feature type="region of interest" description="Disordered" evidence="1">
    <location>
        <begin position="129"/>
        <end position="158"/>
    </location>
</feature>
<evidence type="ECO:0000313" key="3">
    <source>
        <dbReference type="Proteomes" id="UP000269721"/>
    </source>
</evidence>
<name>A0A4P9WAT3_9FUNG</name>
<feature type="region of interest" description="Disordered" evidence="1">
    <location>
        <begin position="324"/>
        <end position="343"/>
    </location>
</feature>
<gene>
    <name evidence="2" type="ORF">BDK51DRAFT_30692</name>
</gene>
<dbReference type="AlphaFoldDB" id="A0A4P9WAT3"/>